<organism evidence="1 2">
    <name type="scientific">Stephanodiscus triporus</name>
    <dbReference type="NCBI Taxonomy" id="2934178"/>
    <lineage>
        <taxon>Eukaryota</taxon>
        <taxon>Sar</taxon>
        <taxon>Stramenopiles</taxon>
        <taxon>Ochrophyta</taxon>
        <taxon>Bacillariophyta</taxon>
        <taxon>Coscinodiscophyceae</taxon>
        <taxon>Thalassiosirophycidae</taxon>
        <taxon>Stephanodiscales</taxon>
        <taxon>Stephanodiscaceae</taxon>
        <taxon>Stephanodiscus</taxon>
    </lineage>
</organism>
<name>A0ABD3NRG4_9STRA</name>
<dbReference type="EMBL" id="JALLAZ020001269">
    <property type="protein sequence ID" value="KAL3777727.1"/>
    <property type="molecule type" value="Genomic_DNA"/>
</dbReference>
<keyword evidence="2" id="KW-1185">Reference proteome</keyword>
<reference evidence="1 2" key="1">
    <citation type="submission" date="2024-10" db="EMBL/GenBank/DDBJ databases">
        <title>Updated reference genomes for cyclostephanoid diatoms.</title>
        <authorList>
            <person name="Roberts W.R."/>
            <person name="Alverson A.J."/>
        </authorList>
    </citation>
    <scope>NUCLEOTIDE SEQUENCE [LARGE SCALE GENOMIC DNA]</scope>
    <source>
        <strain evidence="1 2">AJA276-08</strain>
    </source>
</reference>
<evidence type="ECO:0000313" key="1">
    <source>
        <dbReference type="EMBL" id="KAL3777727.1"/>
    </source>
</evidence>
<accession>A0ABD3NRG4</accession>
<protein>
    <submittedName>
        <fullName evidence="1">Uncharacterized protein</fullName>
    </submittedName>
</protein>
<comment type="caution">
    <text evidence="1">The sequence shown here is derived from an EMBL/GenBank/DDBJ whole genome shotgun (WGS) entry which is preliminary data.</text>
</comment>
<dbReference type="Proteomes" id="UP001530315">
    <property type="component" value="Unassembled WGS sequence"/>
</dbReference>
<sequence>MVYHSDWLYIYSVCANHPRHPFQSLPILNNEELLLELKALITLEANNHAPMATGVPPHVEHQQAIKDIHTVCIEIRNTITQFRNDIEKSISDAVDAKVASEGSVNLSILHDVVGSLKAALLEKLDSITICSSDNDGSNGDDVPAINPTVMLAGPFHFTYGGTCWCLLKSPFQFPHGMMQFRGWTKWLRGVIHIDVKPYRKLLGKDIYSENQLNKFKNEWKPIFSKMMEAPGLRIQKDVDNITNDFVRERYEIATAYLKSLFEYIFLNKPEGATDSYTIGTWSFKIRVSGVQKHGTDNDKAKLHRVLHQISSTRQSALSPLVNAKDHPKITKKGMSRKRALEVMAVDDTDCSK</sequence>
<proteinExistence type="predicted"/>
<evidence type="ECO:0000313" key="2">
    <source>
        <dbReference type="Proteomes" id="UP001530315"/>
    </source>
</evidence>
<gene>
    <name evidence="1" type="ORF">ACHAW5_008956</name>
</gene>
<dbReference type="AlphaFoldDB" id="A0ABD3NRG4"/>